<dbReference type="SUPFAM" id="SSF55729">
    <property type="entry name" value="Acyl-CoA N-acyltransferases (Nat)"/>
    <property type="match status" value="1"/>
</dbReference>
<dbReference type="PANTHER" id="PTHR39322">
    <property type="entry name" value="ACYL-HOMOSERINE-LACTONE SYNTHASE"/>
    <property type="match status" value="1"/>
</dbReference>
<dbReference type="GO" id="GO:0007165">
    <property type="term" value="P:signal transduction"/>
    <property type="evidence" value="ECO:0007669"/>
    <property type="project" value="TreeGrafter"/>
</dbReference>
<dbReference type="PANTHER" id="PTHR39322:SF1">
    <property type="entry name" value="ISOVALERYL-HOMOSERINE LACTONE SYNTHASE"/>
    <property type="match status" value="1"/>
</dbReference>
<dbReference type="InterPro" id="IPR001690">
    <property type="entry name" value="Autoind_synthase"/>
</dbReference>
<keyword evidence="4 8" id="KW-0949">S-adenosyl-L-methionine</keyword>
<dbReference type="InterPro" id="IPR016181">
    <property type="entry name" value="Acyl_CoA_acyltransferase"/>
</dbReference>
<name>A0A256GB73_9HYPH</name>
<reference evidence="9 10" key="1">
    <citation type="submission" date="2017-07" db="EMBL/GenBank/DDBJ databases">
        <title>Phylogenetic study on the rhizospheric bacterium Ochrobactrum sp. A44.</title>
        <authorList>
            <person name="Krzyzanowska D.M."/>
            <person name="Ossowicki A."/>
            <person name="Rajewska M."/>
            <person name="Maciag T."/>
            <person name="Kaczynski Z."/>
            <person name="Czerwicka M."/>
            <person name="Jafra S."/>
        </authorList>
    </citation>
    <scope>NUCLEOTIDE SEQUENCE [LARGE SCALE GENOMIC DNA]</scope>
    <source>
        <strain evidence="9 10">CCUG 30717</strain>
    </source>
</reference>
<evidence type="ECO:0000256" key="4">
    <source>
        <dbReference type="ARBA" id="ARBA00022691"/>
    </source>
</evidence>
<organism evidence="9 10">
    <name type="scientific">Brucella pseudogrignonensis</name>
    <dbReference type="NCBI Taxonomy" id="419475"/>
    <lineage>
        <taxon>Bacteria</taxon>
        <taxon>Pseudomonadati</taxon>
        <taxon>Pseudomonadota</taxon>
        <taxon>Alphaproteobacteria</taxon>
        <taxon>Hyphomicrobiales</taxon>
        <taxon>Brucellaceae</taxon>
        <taxon>Brucella/Ochrobactrum group</taxon>
        <taxon>Brucella</taxon>
    </lineage>
</organism>
<dbReference type="EC" id="2.3.1.184" evidence="1 8"/>
<keyword evidence="5 7" id="KW-0071">Autoinducer synthesis</keyword>
<dbReference type="PRINTS" id="PR01549">
    <property type="entry name" value="AUTOINDCRSYN"/>
</dbReference>
<dbReference type="Gene3D" id="3.40.630.30">
    <property type="match status" value="1"/>
</dbReference>
<dbReference type="RefSeq" id="WP_094543890.1">
    <property type="nucleotide sequence ID" value="NZ_JBBGZF010000003.1"/>
</dbReference>
<accession>A0A256GB73</accession>
<dbReference type="Proteomes" id="UP000216188">
    <property type="component" value="Unassembled WGS sequence"/>
</dbReference>
<dbReference type="Pfam" id="PF00765">
    <property type="entry name" value="Autoind_synth"/>
    <property type="match status" value="1"/>
</dbReference>
<evidence type="ECO:0000256" key="1">
    <source>
        <dbReference type="ARBA" id="ARBA00012340"/>
    </source>
</evidence>
<dbReference type="EMBL" id="NNRM01000035">
    <property type="protein sequence ID" value="OYR24200.1"/>
    <property type="molecule type" value="Genomic_DNA"/>
</dbReference>
<keyword evidence="3 8" id="KW-0808">Transferase</keyword>
<dbReference type="PROSITE" id="PS51187">
    <property type="entry name" value="AUTOINDUCER_SYNTH_2"/>
    <property type="match status" value="1"/>
</dbReference>
<dbReference type="GO" id="GO:0061579">
    <property type="term" value="F:N-acyl homoserine lactone synthase activity"/>
    <property type="evidence" value="ECO:0007669"/>
    <property type="project" value="UniProtKB-UniRule"/>
</dbReference>
<protein>
    <recommendedName>
        <fullName evidence="1 8">Acyl-homoserine-lactone synthase</fullName>
        <ecNumber evidence="1 8">2.3.1.184</ecNumber>
    </recommendedName>
    <alternativeName>
        <fullName evidence="8">Autoinducer synthesis protein</fullName>
    </alternativeName>
</protein>
<gene>
    <name evidence="9" type="ORF">CEV34_3144</name>
</gene>
<evidence type="ECO:0000256" key="5">
    <source>
        <dbReference type="ARBA" id="ARBA00022929"/>
    </source>
</evidence>
<keyword evidence="10" id="KW-1185">Reference proteome</keyword>
<keyword evidence="2 7" id="KW-0673">Quorum sensing</keyword>
<comment type="similarity">
    <text evidence="7 8">Belongs to the autoinducer synthase family.</text>
</comment>
<evidence type="ECO:0000256" key="8">
    <source>
        <dbReference type="RuleBase" id="RU361135"/>
    </source>
</evidence>
<evidence type="ECO:0000313" key="10">
    <source>
        <dbReference type="Proteomes" id="UP000216188"/>
    </source>
</evidence>
<evidence type="ECO:0000256" key="2">
    <source>
        <dbReference type="ARBA" id="ARBA00022654"/>
    </source>
</evidence>
<comment type="catalytic activity">
    <reaction evidence="6 8">
        <text>a fatty acyl-[ACP] + S-adenosyl-L-methionine = an N-acyl-L-homoserine lactone + S-methyl-5'-thioadenosine + holo-[ACP] + H(+)</text>
        <dbReference type="Rhea" id="RHEA:10096"/>
        <dbReference type="Rhea" id="RHEA-COMP:9685"/>
        <dbReference type="Rhea" id="RHEA-COMP:14125"/>
        <dbReference type="ChEBI" id="CHEBI:15378"/>
        <dbReference type="ChEBI" id="CHEBI:17509"/>
        <dbReference type="ChEBI" id="CHEBI:55474"/>
        <dbReference type="ChEBI" id="CHEBI:59789"/>
        <dbReference type="ChEBI" id="CHEBI:64479"/>
        <dbReference type="ChEBI" id="CHEBI:138651"/>
        <dbReference type="EC" id="2.3.1.184"/>
    </reaction>
</comment>
<dbReference type="STRING" id="419475.A8A54_21015"/>
<evidence type="ECO:0000256" key="3">
    <source>
        <dbReference type="ARBA" id="ARBA00022679"/>
    </source>
</evidence>
<dbReference type="AlphaFoldDB" id="A0A256GB73"/>
<dbReference type="PROSITE" id="PS00949">
    <property type="entry name" value="AUTOINDUCER_SYNTH_1"/>
    <property type="match status" value="1"/>
</dbReference>
<comment type="caution">
    <text evidence="9">The sequence shown here is derived from an EMBL/GenBank/DDBJ whole genome shotgun (WGS) entry which is preliminary data.</text>
</comment>
<dbReference type="GO" id="GO:0009372">
    <property type="term" value="P:quorum sensing"/>
    <property type="evidence" value="ECO:0007669"/>
    <property type="project" value="UniProtKB-UniRule"/>
</dbReference>
<dbReference type="InterPro" id="IPR018311">
    <property type="entry name" value="Autoind_synth_CS"/>
</dbReference>
<evidence type="ECO:0000313" key="9">
    <source>
        <dbReference type="EMBL" id="OYR24200.1"/>
    </source>
</evidence>
<proteinExistence type="inferred from homology"/>
<evidence type="ECO:0000256" key="7">
    <source>
        <dbReference type="PROSITE-ProRule" id="PRU00533"/>
    </source>
</evidence>
<evidence type="ECO:0000256" key="6">
    <source>
        <dbReference type="ARBA" id="ARBA00048576"/>
    </source>
</evidence>
<sequence length="235" mass="26961">MYLLVKEHEYHKYSELLDQSFRLRKRIFADKLGWSVSVSGPWERDRYDDLNPAYLLWCNNNSTRLYGCVRLMPTTGPTLLYDVFRDTFPDAYNLIAPGIWEGTRMCIDDEAIRHDLPDLSLGDAFSLLLLALCEVALDNGIDTLISNYEPHMRRIYSRAGASFEELGRAEGFGRFSVCCGVFEVSLRVLLQMRQKIKLTKPLCRSPKLNSPRMPALFNLAPAPLISKSGWQQLME</sequence>